<dbReference type="EMBL" id="MVHS01000090">
    <property type="protein sequence ID" value="ORA62719.1"/>
    <property type="molecule type" value="Genomic_DNA"/>
</dbReference>
<dbReference type="STRING" id="444597.BST26_20800"/>
<keyword evidence="8" id="KW-1185">Reference proteome</keyword>
<dbReference type="AlphaFoldDB" id="A0A1X0CRU7"/>
<dbReference type="OrthoDB" id="4771638at2"/>
<keyword evidence="3 7" id="KW-0378">Hydrolase</keyword>
<dbReference type="InterPro" id="IPR038765">
    <property type="entry name" value="Papain-like_cys_pep_sf"/>
</dbReference>
<name>A0A1X0CRU7_9MYCO</name>
<accession>A0A1X0CRU7</accession>
<evidence type="ECO:0000256" key="4">
    <source>
        <dbReference type="ARBA" id="ARBA00022807"/>
    </source>
</evidence>
<evidence type="ECO:0000256" key="2">
    <source>
        <dbReference type="ARBA" id="ARBA00022670"/>
    </source>
</evidence>
<reference evidence="7 8" key="1">
    <citation type="submission" date="2016-12" db="EMBL/GenBank/DDBJ databases">
        <title>The new phylogeny of genus Mycobacterium.</title>
        <authorList>
            <person name="Tortoli E."/>
            <person name="Trovato A."/>
            <person name="Cirillo D.M."/>
        </authorList>
    </citation>
    <scope>NUCLEOTIDE SEQUENCE [LARGE SCALE GENOMIC DNA]</scope>
    <source>
        <strain evidence="7 8">DSM 45130</strain>
    </source>
</reference>
<evidence type="ECO:0000313" key="7">
    <source>
        <dbReference type="EMBL" id="ORA62719.1"/>
    </source>
</evidence>
<dbReference type="RefSeq" id="WP_083033780.1">
    <property type="nucleotide sequence ID" value="NZ_AP022618.1"/>
</dbReference>
<feature type="signal peptide" evidence="6">
    <location>
        <begin position="1"/>
        <end position="23"/>
    </location>
</feature>
<feature type="region of interest" description="Disordered" evidence="5">
    <location>
        <begin position="54"/>
        <end position="90"/>
    </location>
</feature>
<evidence type="ECO:0000256" key="3">
    <source>
        <dbReference type="ARBA" id="ARBA00022801"/>
    </source>
</evidence>
<evidence type="ECO:0000256" key="5">
    <source>
        <dbReference type="SAM" id="MobiDB-lite"/>
    </source>
</evidence>
<dbReference type="InterPro" id="IPR051794">
    <property type="entry name" value="PG_Endopeptidase_C40"/>
</dbReference>
<organism evidence="7 8">
    <name type="scientific">Mycolicibacterium insubricum</name>
    <dbReference type="NCBI Taxonomy" id="444597"/>
    <lineage>
        <taxon>Bacteria</taxon>
        <taxon>Bacillati</taxon>
        <taxon>Actinomycetota</taxon>
        <taxon>Actinomycetes</taxon>
        <taxon>Mycobacteriales</taxon>
        <taxon>Mycobacteriaceae</taxon>
        <taxon>Mycolicibacterium</taxon>
    </lineage>
</organism>
<evidence type="ECO:0000256" key="1">
    <source>
        <dbReference type="ARBA" id="ARBA00007074"/>
    </source>
</evidence>
<dbReference type="SUPFAM" id="SSF54001">
    <property type="entry name" value="Cysteine proteinases"/>
    <property type="match status" value="1"/>
</dbReference>
<dbReference type="NCBIfam" id="NF033743">
    <property type="entry name" value="NlpC_inact_RipD"/>
    <property type="match status" value="1"/>
</dbReference>
<comment type="caution">
    <text evidence="7">The sequence shown here is derived from an EMBL/GenBank/DDBJ whole genome shotgun (WGS) entry which is preliminary data.</text>
</comment>
<proteinExistence type="inferred from homology"/>
<gene>
    <name evidence="7" type="ORF">BST26_20800</name>
</gene>
<feature type="chain" id="PRO_5043713862" evidence="6">
    <location>
        <begin position="24"/>
        <end position="203"/>
    </location>
</feature>
<dbReference type="Pfam" id="PF00877">
    <property type="entry name" value="NLPC_P60"/>
    <property type="match status" value="1"/>
</dbReference>
<keyword evidence="6" id="KW-0732">Signal</keyword>
<dbReference type="GO" id="GO:0008234">
    <property type="term" value="F:cysteine-type peptidase activity"/>
    <property type="evidence" value="ECO:0007669"/>
    <property type="project" value="UniProtKB-KW"/>
</dbReference>
<dbReference type="PANTHER" id="PTHR47359">
    <property type="entry name" value="PEPTIDOGLYCAN DL-ENDOPEPTIDASE CWLO"/>
    <property type="match status" value="1"/>
</dbReference>
<sequence length="203" mass="20654">MKRAFALTIAAALLLVVPGAASADTARSPINQQAVNTVIQRALSQRGVPYTYGGGDINGPTKGVSQGLATAPTVQPPQNGPGQSSPGQALGAVTTTPSLLGSLTQTAPTSDVVGFDASGLIVYAFAGAGIKMPRSSGEQYKVGQKVLPQQALPGDLLFYGPDGTQSVALFTGNGQMVETTEQGVALSPVRTANMTPYLVRIIA</sequence>
<evidence type="ECO:0000256" key="6">
    <source>
        <dbReference type="SAM" id="SignalP"/>
    </source>
</evidence>
<evidence type="ECO:0000313" key="8">
    <source>
        <dbReference type="Proteomes" id="UP000192801"/>
    </source>
</evidence>
<dbReference type="InterPro" id="IPR000064">
    <property type="entry name" value="NLP_P60_dom"/>
</dbReference>
<dbReference type="Gene3D" id="3.90.1720.10">
    <property type="entry name" value="endopeptidase domain like (from Nostoc punctiforme)"/>
    <property type="match status" value="1"/>
</dbReference>
<dbReference type="PROSITE" id="PS51935">
    <property type="entry name" value="NLPC_P60"/>
    <property type="match status" value="1"/>
</dbReference>
<dbReference type="Proteomes" id="UP000192801">
    <property type="component" value="Unassembled WGS sequence"/>
</dbReference>
<comment type="similarity">
    <text evidence="1">Belongs to the peptidase C40 family.</text>
</comment>
<keyword evidence="4" id="KW-0788">Thiol protease</keyword>
<keyword evidence="2" id="KW-0645">Protease</keyword>
<protein>
    <submittedName>
        <fullName evidence="7">Hydrolase</fullName>
    </submittedName>
</protein>
<dbReference type="PANTHER" id="PTHR47359:SF3">
    <property type="entry name" value="NLP_P60 DOMAIN-CONTAINING PROTEIN-RELATED"/>
    <property type="match status" value="1"/>
</dbReference>
<dbReference type="GO" id="GO:0006508">
    <property type="term" value="P:proteolysis"/>
    <property type="evidence" value="ECO:0007669"/>
    <property type="project" value="UniProtKB-KW"/>
</dbReference>